<evidence type="ECO:0000313" key="5">
    <source>
        <dbReference type="Proteomes" id="UP000031521"/>
    </source>
</evidence>
<dbReference type="InterPro" id="IPR023772">
    <property type="entry name" value="DNA-bd_HTH_TetR-type_CS"/>
</dbReference>
<evidence type="ECO:0000256" key="1">
    <source>
        <dbReference type="ARBA" id="ARBA00023125"/>
    </source>
</evidence>
<dbReference type="OrthoDB" id="9809265at2"/>
<evidence type="ECO:0000313" key="4">
    <source>
        <dbReference type="EMBL" id="AJE45489.1"/>
    </source>
</evidence>
<dbReference type="PANTHER" id="PTHR30055">
    <property type="entry name" value="HTH-TYPE TRANSCRIPTIONAL REGULATOR RUTR"/>
    <property type="match status" value="1"/>
</dbReference>
<dbReference type="GO" id="GO:0000976">
    <property type="term" value="F:transcription cis-regulatory region binding"/>
    <property type="evidence" value="ECO:0007669"/>
    <property type="project" value="TreeGrafter"/>
</dbReference>
<dbReference type="PANTHER" id="PTHR30055:SF223">
    <property type="entry name" value="HTH-TYPE TRANSCRIPTIONAL REGULATOR UIDR"/>
    <property type="match status" value="1"/>
</dbReference>
<dbReference type="HOGENOM" id="CLU_069356_46_0_5"/>
<dbReference type="SUPFAM" id="SSF46689">
    <property type="entry name" value="Homeodomain-like"/>
    <property type="match status" value="1"/>
</dbReference>
<sequence>MAVLLEAAARILEEDGPEALTTNHIARRAGVSVGSLYQYFPSKEAILAELIREVRREMCDDILRELAYVAGQPLNFGIARLIRAVIHHHVHRAHRARLLEHLEERLPPDPESRALEIRAREAVTAYLAEHRVAEAEHAAFDLLNLVVGIAHPALHAGESDFEALARRIEPAAFGYLGLAPLRG</sequence>
<dbReference type="PROSITE" id="PS50977">
    <property type="entry name" value="HTH_TETR_2"/>
    <property type="match status" value="1"/>
</dbReference>
<protein>
    <submittedName>
        <fullName evidence="4">TetR family transcriptional regulator</fullName>
    </submittedName>
</protein>
<keyword evidence="1 2" id="KW-0238">DNA-binding</keyword>
<feature type="DNA-binding region" description="H-T-H motif" evidence="2">
    <location>
        <begin position="21"/>
        <end position="40"/>
    </location>
</feature>
<dbReference type="KEGG" id="cid:P73_0774"/>
<evidence type="ECO:0000259" key="3">
    <source>
        <dbReference type="PROSITE" id="PS50977"/>
    </source>
</evidence>
<dbReference type="Proteomes" id="UP000031521">
    <property type="component" value="Chromosome"/>
</dbReference>
<gene>
    <name evidence="4" type="ORF">P73_0774</name>
</gene>
<feature type="domain" description="HTH tetR-type" evidence="3">
    <location>
        <begin position="1"/>
        <end position="58"/>
    </location>
</feature>
<reference evidence="4 5" key="1">
    <citation type="journal article" date="2014" name="Int. J. Syst. Evol. Microbiol.">
        <title>Celeribacter indicus sp. nov., a polycyclic aromatic hydrocarbon-degrading bacterium from deep-sea sediment and reclassification of Huaishuia halophila as Celeribacter halophilus comb. nov.</title>
        <authorList>
            <person name="Lai Q."/>
            <person name="Cao J."/>
            <person name="Yuan J."/>
            <person name="Li F."/>
            <person name="Shao Z."/>
        </authorList>
    </citation>
    <scope>NUCLEOTIDE SEQUENCE [LARGE SCALE GENOMIC DNA]</scope>
    <source>
        <strain evidence="4">P73</strain>
    </source>
</reference>
<proteinExistence type="predicted"/>
<dbReference type="Pfam" id="PF00440">
    <property type="entry name" value="TetR_N"/>
    <property type="match status" value="1"/>
</dbReference>
<keyword evidence="5" id="KW-1185">Reference proteome</keyword>
<dbReference type="GO" id="GO:0003700">
    <property type="term" value="F:DNA-binding transcription factor activity"/>
    <property type="evidence" value="ECO:0007669"/>
    <property type="project" value="TreeGrafter"/>
</dbReference>
<dbReference type="RefSeq" id="WP_052453027.1">
    <property type="nucleotide sequence ID" value="NZ_CP004393.1"/>
</dbReference>
<dbReference type="Gene3D" id="1.10.357.10">
    <property type="entry name" value="Tetracycline Repressor, domain 2"/>
    <property type="match status" value="1"/>
</dbReference>
<dbReference type="PRINTS" id="PR00455">
    <property type="entry name" value="HTHTETR"/>
</dbReference>
<organism evidence="4 5">
    <name type="scientific">Celeribacter indicus</name>
    <dbReference type="NCBI Taxonomy" id="1208324"/>
    <lineage>
        <taxon>Bacteria</taxon>
        <taxon>Pseudomonadati</taxon>
        <taxon>Pseudomonadota</taxon>
        <taxon>Alphaproteobacteria</taxon>
        <taxon>Rhodobacterales</taxon>
        <taxon>Roseobacteraceae</taxon>
        <taxon>Celeribacter</taxon>
    </lineage>
</organism>
<dbReference type="EMBL" id="CP004393">
    <property type="protein sequence ID" value="AJE45489.1"/>
    <property type="molecule type" value="Genomic_DNA"/>
</dbReference>
<dbReference type="InterPro" id="IPR001647">
    <property type="entry name" value="HTH_TetR"/>
</dbReference>
<dbReference type="InterPro" id="IPR009057">
    <property type="entry name" value="Homeodomain-like_sf"/>
</dbReference>
<name>A0A0B5DQX0_9RHOB</name>
<dbReference type="InterPro" id="IPR050109">
    <property type="entry name" value="HTH-type_TetR-like_transc_reg"/>
</dbReference>
<evidence type="ECO:0000256" key="2">
    <source>
        <dbReference type="PROSITE-ProRule" id="PRU00335"/>
    </source>
</evidence>
<dbReference type="AlphaFoldDB" id="A0A0B5DQX0"/>
<dbReference type="STRING" id="1208324.P73_0774"/>
<accession>A0A0B5DQX0</accession>
<dbReference type="PROSITE" id="PS01081">
    <property type="entry name" value="HTH_TETR_1"/>
    <property type="match status" value="1"/>
</dbReference>